<evidence type="ECO:0000313" key="2">
    <source>
        <dbReference type="EMBL" id="AQT05816.1"/>
    </source>
</evidence>
<dbReference type="AlphaFoldDB" id="A0A1U9LH93"/>
<evidence type="ECO:0000256" key="1">
    <source>
        <dbReference type="SAM" id="Phobius"/>
    </source>
</evidence>
<accession>A0A1U9LH93</accession>
<keyword evidence="1" id="KW-0812">Transmembrane</keyword>
<dbReference type="STRING" id="1076596.A0U91_14395"/>
<dbReference type="EMBL" id="CP014687">
    <property type="protein sequence ID" value="AQT05816.1"/>
    <property type="molecule type" value="Genomic_DNA"/>
</dbReference>
<protein>
    <recommendedName>
        <fullName evidence="4">General secretion pathway protein GspI</fullName>
    </recommendedName>
</protein>
<name>A0A1U9LH93_9PROT</name>
<dbReference type="RefSeq" id="WP_077931542.1">
    <property type="nucleotide sequence ID" value="NZ_CP014687.1"/>
</dbReference>
<feature type="transmembrane region" description="Helical" evidence="1">
    <location>
        <begin position="12"/>
        <end position="36"/>
    </location>
</feature>
<dbReference type="InterPro" id="IPR012902">
    <property type="entry name" value="N_methyl_site"/>
</dbReference>
<proteinExistence type="predicted"/>
<dbReference type="Proteomes" id="UP000189055">
    <property type="component" value="Chromosome"/>
</dbReference>
<dbReference type="PROSITE" id="PS00409">
    <property type="entry name" value="PROKAR_NTER_METHYL"/>
    <property type="match status" value="1"/>
</dbReference>
<dbReference type="InterPro" id="IPR045584">
    <property type="entry name" value="Pilin-like"/>
</dbReference>
<dbReference type="KEGG" id="aper:A0U91_14395"/>
<dbReference type="Pfam" id="PF07963">
    <property type="entry name" value="N_methyl"/>
    <property type="match status" value="1"/>
</dbReference>
<keyword evidence="1" id="KW-0472">Membrane</keyword>
<dbReference type="NCBIfam" id="TIGR02532">
    <property type="entry name" value="IV_pilin_GFxxxE"/>
    <property type="match status" value="1"/>
</dbReference>
<organism evidence="2 3">
    <name type="scientific">Acetobacter persici</name>
    <dbReference type="NCBI Taxonomy" id="1076596"/>
    <lineage>
        <taxon>Bacteria</taxon>
        <taxon>Pseudomonadati</taxon>
        <taxon>Pseudomonadota</taxon>
        <taxon>Alphaproteobacteria</taxon>
        <taxon>Acetobacterales</taxon>
        <taxon>Acetobacteraceae</taxon>
        <taxon>Acetobacter</taxon>
    </lineage>
</organism>
<gene>
    <name evidence="2" type="ORF">A0U91_14395</name>
</gene>
<evidence type="ECO:0000313" key="3">
    <source>
        <dbReference type="Proteomes" id="UP000189055"/>
    </source>
</evidence>
<keyword evidence="1" id="KW-1133">Transmembrane helix</keyword>
<evidence type="ECO:0008006" key="4">
    <source>
        <dbReference type="Google" id="ProtNLM"/>
    </source>
</evidence>
<dbReference type="SUPFAM" id="SSF54523">
    <property type="entry name" value="Pili subunits"/>
    <property type="match status" value="1"/>
</dbReference>
<sequence>MTSERSPVAEQGFTLLEVIVALAIAAAGLAVLAVILGGSLESAARSGSREDALARARSRLESALVLTRPVIGRQEGADPDGYRWLMETRQIATLPSGNGAPLAFYAVDVEVLWGSGARVHLTGRRFGPPVAP</sequence>
<reference evidence="2 3" key="1">
    <citation type="submission" date="2016-03" db="EMBL/GenBank/DDBJ databases">
        <title>Acetic acid bacteria sequencing.</title>
        <authorList>
            <person name="Brandt J."/>
            <person name="Jakob F."/>
            <person name="Vogel R.F."/>
        </authorList>
    </citation>
    <scope>NUCLEOTIDE SEQUENCE [LARGE SCALE GENOMIC DNA]</scope>
    <source>
        <strain evidence="2 3">TMW2.1084</strain>
    </source>
</reference>